<reference evidence="6 7" key="1">
    <citation type="journal article" date="2022" name="Front. Microbiol.">
        <title>Identification and characterization of a novel class of self-sufficient cytochrome P450 hydroxylase involved in cyclohexanecarboxylate degradation in Paraburkholderia terrae strain KU-64.</title>
        <authorList>
            <person name="Yamamoto T."/>
            <person name="Hasegawa Y."/>
            <person name="Iwaki H."/>
        </authorList>
    </citation>
    <scope>NUCLEOTIDE SEQUENCE [LARGE SCALE GENOMIC DNA]</scope>
    <source>
        <strain evidence="6 7">KU-64</strain>
    </source>
</reference>
<dbReference type="Gene3D" id="3.40.190.290">
    <property type="match status" value="1"/>
</dbReference>
<dbReference type="InterPro" id="IPR000847">
    <property type="entry name" value="LysR_HTH_N"/>
</dbReference>
<keyword evidence="2" id="KW-0805">Transcription regulation</keyword>
<dbReference type="Pfam" id="PF03466">
    <property type="entry name" value="LysR_substrate"/>
    <property type="match status" value="1"/>
</dbReference>
<evidence type="ECO:0000313" key="7">
    <source>
        <dbReference type="Proteomes" id="UP001319874"/>
    </source>
</evidence>
<evidence type="ECO:0000256" key="3">
    <source>
        <dbReference type="ARBA" id="ARBA00023125"/>
    </source>
</evidence>
<dbReference type="InterPro" id="IPR036390">
    <property type="entry name" value="WH_DNA-bd_sf"/>
</dbReference>
<evidence type="ECO:0000256" key="4">
    <source>
        <dbReference type="ARBA" id="ARBA00023163"/>
    </source>
</evidence>
<dbReference type="PROSITE" id="PS50931">
    <property type="entry name" value="HTH_LYSR"/>
    <property type="match status" value="1"/>
</dbReference>
<dbReference type="CDD" id="cd08422">
    <property type="entry name" value="PBP2_CrgA_like"/>
    <property type="match status" value="1"/>
</dbReference>
<comment type="similarity">
    <text evidence="1">Belongs to the LysR transcriptional regulatory family.</text>
</comment>
<name>A0ABM7U1D1_9BURK</name>
<feature type="domain" description="HTH lysR-type" evidence="5">
    <location>
        <begin position="1"/>
        <end position="59"/>
    </location>
</feature>
<gene>
    <name evidence="6" type="ORF">PTKU64_88350</name>
</gene>
<sequence>MDRLTSLGVFVAAVEEGSFAAAARRFGLSPAMAGKHVSEIEVRLNARLLQRTTRRLSLTDTGRAYYERCKQILETYDEANLEASDSHGTARGVMRVAAPVTFGAMHLGQVVARYVEDHPQVNVEVVLGDRYVDLLDTGIDVAIRIGRLEDPALVTRRIAPCRMVMCASRAYLERHGMPRKPRDLLQAPRLAFSEAVSAGDWTLFDAKGRAHVIDGPVRVSANNTQMLLSAALAGAGIAYGPTFVFGEHLRNGELVALLPAYRATELVVQAVYPSARRIPFKVRRFVDYLAEAFGDDPPWDGWSVRKTARNRI</sequence>
<dbReference type="PANTHER" id="PTHR30537">
    <property type="entry name" value="HTH-TYPE TRANSCRIPTIONAL REGULATOR"/>
    <property type="match status" value="1"/>
</dbReference>
<dbReference type="Pfam" id="PF00126">
    <property type="entry name" value="HTH_1"/>
    <property type="match status" value="1"/>
</dbReference>
<organism evidence="6 7">
    <name type="scientific">Paraburkholderia terrae</name>
    <dbReference type="NCBI Taxonomy" id="311230"/>
    <lineage>
        <taxon>Bacteria</taxon>
        <taxon>Pseudomonadati</taxon>
        <taxon>Pseudomonadota</taxon>
        <taxon>Betaproteobacteria</taxon>
        <taxon>Burkholderiales</taxon>
        <taxon>Burkholderiaceae</taxon>
        <taxon>Paraburkholderia</taxon>
    </lineage>
</organism>
<dbReference type="InterPro" id="IPR005119">
    <property type="entry name" value="LysR_subst-bd"/>
</dbReference>
<dbReference type="PANTHER" id="PTHR30537:SF5">
    <property type="entry name" value="HTH-TYPE TRANSCRIPTIONAL ACTIVATOR TTDR-RELATED"/>
    <property type="match status" value="1"/>
</dbReference>
<evidence type="ECO:0000256" key="2">
    <source>
        <dbReference type="ARBA" id="ARBA00023015"/>
    </source>
</evidence>
<dbReference type="Proteomes" id="UP001319874">
    <property type="component" value="Chromosome 4"/>
</dbReference>
<dbReference type="Gene3D" id="1.10.10.10">
    <property type="entry name" value="Winged helix-like DNA-binding domain superfamily/Winged helix DNA-binding domain"/>
    <property type="match status" value="1"/>
</dbReference>
<keyword evidence="4" id="KW-0804">Transcription</keyword>
<evidence type="ECO:0000313" key="6">
    <source>
        <dbReference type="EMBL" id="BCZ85160.1"/>
    </source>
</evidence>
<dbReference type="SUPFAM" id="SSF46785">
    <property type="entry name" value="Winged helix' DNA-binding domain"/>
    <property type="match status" value="1"/>
</dbReference>
<dbReference type="RefSeq" id="WP_229517336.1">
    <property type="nucleotide sequence ID" value="NZ_AP024958.1"/>
</dbReference>
<accession>A0ABM7U1D1</accession>
<evidence type="ECO:0000256" key="1">
    <source>
        <dbReference type="ARBA" id="ARBA00009437"/>
    </source>
</evidence>
<keyword evidence="3" id="KW-0238">DNA-binding</keyword>
<dbReference type="SUPFAM" id="SSF53850">
    <property type="entry name" value="Periplasmic binding protein-like II"/>
    <property type="match status" value="1"/>
</dbReference>
<dbReference type="InterPro" id="IPR036388">
    <property type="entry name" value="WH-like_DNA-bd_sf"/>
</dbReference>
<dbReference type="InterPro" id="IPR058163">
    <property type="entry name" value="LysR-type_TF_proteobact-type"/>
</dbReference>
<protein>
    <submittedName>
        <fullName evidence="6">LysR family transcriptional regulator</fullName>
    </submittedName>
</protein>
<dbReference type="EMBL" id="AP024958">
    <property type="protein sequence ID" value="BCZ85160.1"/>
    <property type="molecule type" value="Genomic_DNA"/>
</dbReference>
<proteinExistence type="inferred from homology"/>
<evidence type="ECO:0000259" key="5">
    <source>
        <dbReference type="PROSITE" id="PS50931"/>
    </source>
</evidence>
<keyword evidence="7" id="KW-1185">Reference proteome</keyword>